<keyword evidence="4" id="KW-0966">Cell projection</keyword>
<organism evidence="11 12">
    <name type="scientific">Aphanomyces stellatus</name>
    <dbReference type="NCBI Taxonomy" id="120398"/>
    <lineage>
        <taxon>Eukaryota</taxon>
        <taxon>Sar</taxon>
        <taxon>Stramenopiles</taxon>
        <taxon>Oomycota</taxon>
        <taxon>Saprolegniomycetes</taxon>
        <taxon>Saprolegniales</taxon>
        <taxon>Verrucalvaceae</taxon>
        <taxon>Aphanomyces</taxon>
    </lineage>
</organism>
<keyword evidence="12" id="KW-1185">Reference proteome</keyword>
<feature type="domain" description="Trichohyalin-plectin-homology" evidence="9">
    <location>
        <begin position="142"/>
        <end position="474"/>
    </location>
</feature>
<evidence type="ECO:0000256" key="2">
    <source>
        <dbReference type="ARBA" id="ARBA00023054"/>
    </source>
</evidence>
<evidence type="ECO:0000256" key="3">
    <source>
        <dbReference type="ARBA" id="ARBA00023069"/>
    </source>
</evidence>
<feature type="coiled-coil region" evidence="7">
    <location>
        <begin position="111"/>
        <end position="184"/>
    </location>
</feature>
<feature type="region of interest" description="Disordered" evidence="8">
    <location>
        <begin position="1"/>
        <end position="28"/>
    </location>
</feature>
<proteinExistence type="inferred from homology"/>
<evidence type="ECO:0000256" key="4">
    <source>
        <dbReference type="ARBA" id="ARBA00023273"/>
    </source>
</evidence>
<evidence type="ECO:0000256" key="6">
    <source>
        <dbReference type="ARBA" id="ARBA00033773"/>
    </source>
</evidence>
<feature type="coiled-coil region" evidence="7">
    <location>
        <begin position="272"/>
        <end position="318"/>
    </location>
</feature>
<comment type="similarity">
    <text evidence="5">Belongs to the CFAP53 family.</text>
</comment>
<dbReference type="InterPro" id="IPR043597">
    <property type="entry name" value="TPH_dom"/>
</dbReference>
<dbReference type="EMBL" id="CAADRA010007528">
    <property type="protein sequence ID" value="VFU01840.1"/>
    <property type="molecule type" value="Genomic_DNA"/>
</dbReference>
<evidence type="ECO:0000256" key="5">
    <source>
        <dbReference type="ARBA" id="ARBA00033747"/>
    </source>
</evidence>
<dbReference type="AlphaFoldDB" id="A0A485LT82"/>
<evidence type="ECO:0000259" key="9">
    <source>
        <dbReference type="Pfam" id="PF13868"/>
    </source>
</evidence>
<dbReference type="Pfam" id="PF13868">
    <property type="entry name" value="TPH"/>
    <property type="match status" value="1"/>
</dbReference>
<evidence type="ECO:0000313" key="11">
    <source>
        <dbReference type="EMBL" id="VFU01840.1"/>
    </source>
</evidence>
<dbReference type="GO" id="GO:0005929">
    <property type="term" value="C:cilium"/>
    <property type="evidence" value="ECO:0007669"/>
    <property type="project" value="UniProtKB-SubCell"/>
</dbReference>
<dbReference type="InterPro" id="IPR043596">
    <property type="entry name" value="CFAP53/TCHP"/>
</dbReference>
<reference evidence="11 12" key="1">
    <citation type="submission" date="2019-03" db="EMBL/GenBank/DDBJ databases">
        <authorList>
            <person name="Gaulin E."/>
            <person name="Dumas B."/>
        </authorList>
    </citation>
    <scope>NUCLEOTIDE SEQUENCE [LARGE SCALE GENOMIC DNA]</scope>
    <source>
        <strain evidence="11">CBS 568.67</strain>
    </source>
</reference>
<gene>
    <name evidence="11" type="primary">Aste57867_25213</name>
    <name evidence="10" type="ORF">As57867_025135</name>
    <name evidence="11" type="ORF">ASTE57867_25213</name>
</gene>
<keyword evidence="3" id="KW-0969">Cilium</keyword>
<dbReference type="Proteomes" id="UP000332933">
    <property type="component" value="Unassembled WGS sequence"/>
</dbReference>
<evidence type="ECO:0000256" key="1">
    <source>
        <dbReference type="ARBA" id="ARBA00004138"/>
    </source>
</evidence>
<dbReference type="EMBL" id="VJMH01007502">
    <property type="protein sequence ID" value="KAF0682695.1"/>
    <property type="molecule type" value="Genomic_DNA"/>
</dbReference>
<reference evidence="10" key="2">
    <citation type="submission" date="2019-06" db="EMBL/GenBank/DDBJ databases">
        <title>Genomics analysis of Aphanomyces spp. identifies a new class of oomycete effector associated with host adaptation.</title>
        <authorList>
            <person name="Gaulin E."/>
        </authorList>
    </citation>
    <scope>NUCLEOTIDE SEQUENCE</scope>
    <source>
        <strain evidence="10">CBS 578.67</strain>
    </source>
</reference>
<evidence type="ECO:0000256" key="7">
    <source>
        <dbReference type="SAM" id="Coils"/>
    </source>
</evidence>
<sequence>MSRAHGTNNHHAPRGAGEQSIMKRRHREDHLSTYTGIVKGLSRMNARADWETKLHDKAGVRETMTVFKQLKNQDESNLASRRLKLASLFNAEMDLWKQMCLENIETPEERKQKMVARASELKEKREAARKAYVDEKRLQQYRESCDDNRSLESAHVVAQVVQEREKQLLERQRQVAEAEEYEARMALLWAEDKAKKDTRDKADLDRIAANNHEVKSILDVQVSLFHDRQAEEAALKEQEDRELLATWKVHEQIENELDLEIKRSAIARAKDVKKFNEKRSELYAREARQEREYDQELLRLALRQEAETEARERELQEKFKRDQLEYQAMLRKQMATEAEDLSYLDAIRKKMEDEVWAKRDAEHQAEQEAREELLAQVLKSRTDQMARKAHRKVQDAAADAAYMARMQRESDEALHKELEEQERRKVEAKKNQVDIVAQKAQMKVLEEKEKQAEFLDMKRMVLAEKQHKQKLAALAKQEPVFNYRRKTAEWYFDT</sequence>
<keyword evidence="2 7" id="KW-0175">Coiled coil</keyword>
<feature type="compositionally biased region" description="Polar residues" evidence="8">
    <location>
        <begin position="1"/>
        <end position="10"/>
    </location>
</feature>
<feature type="coiled-coil region" evidence="7">
    <location>
        <begin position="411"/>
        <end position="465"/>
    </location>
</feature>
<dbReference type="PANTHER" id="PTHR31183:SF1">
    <property type="entry name" value="CILIA- AND FLAGELLA-ASSOCIATED PROTEIN 53"/>
    <property type="match status" value="1"/>
</dbReference>
<dbReference type="OrthoDB" id="75950at2759"/>
<accession>A0A485LT82</accession>
<dbReference type="PANTHER" id="PTHR31183">
    <property type="entry name" value="TRICHOPLEIN KERATIN FILAMENT-BINDING PROTEIN FAMILY MEMBER"/>
    <property type="match status" value="1"/>
</dbReference>
<protein>
    <recommendedName>
        <fullName evidence="6">Cilia- and flagella-associated protein 53</fullName>
    </recommendedName>
</protein>
<name>A0A485LT82_9STRA</name>
<evidence type="ECO:0000313" key="12">
    <source>
        <dbReference type="Proteomes" id="UP000332933"/>
    </source>
</evidence>
<evidence type="ECO:0000313" key="10">
    <source>
        <dbReference type="EMBL" id="KAF0682695.1"/>
    </source>
</evidence>
<comment type="subcellular location">
    <subcellularLocation>
        <location evidence="1">Cell projection</location>
        <location evidence="1">Cilium</location>
    </subcellularLocation>
</comment>
<evidence type="ECO:0000256" key="8">
    <source>
        <dbReference type="SAM" id="MobiDB-lite"/>
    </source>
</evidence>